<proteinExistence type="predicted"/>
<dbReference type="OrthoDB" id="3439489at2759"/>
<comment type="caution">
    <text evidence="1">The sequence shown here is derived from an EMBL/GenBank/DDBJ whole genome shotgun (WGS) entry which is preliminary data.</text>
</comment>
<dbReference type="Pfam" id="PF16850">
    <property type="entry name" value="Inhibitor_I66"/>
    <property type="match status" value="1"/>
</dbReference>
<dbReference type="AlphaFoldDB" id="A0A9P6EBA2"/>
<protein>
    <submittedName>
        <fullName evidence="1">Uncharacterized protein</fullName>
    </submittedName>
</protein>
<dbReference type="EMBL" id="MU157878">
    <property type="protein sequence ID" value="KAF9525884.1"/>
    <property type="molecule type" value="Genomic_DNA"/>
</dbReference>
<reference evidence="1" key="1">
    <citation type="submission" date="2020-11" db="EMBL/GenBank/DDBJ databases">
        <authorList>
            <consortium name="DOE Joint Genome Institute"/>
            <person name="Ahrendt S."/>
            <person name="Riley R."/>
            <person name="Andreopoulos W."/>
            <person name="Labutti K."/>
            <person name="Pangilinan J."/>
            <person name="Ruiz-Duenas F.J."/>
            <person name="Barrasa J.M."/>
            <person name="Sanchez-Garcia M."/>
            <person name="Camarero S."/>
            <person name="Miyauchi S."/>
            <person name="Serrano A."/>
            <person name="Linde D."/>
            <person name="Babiker R."/>
            <person name="Drula E."/>
            <person name="Ayuso-Fernandez I."/>
            <person name="Pacheco R."/>
            <person name="Padilla G."/>
            <person name="Ferreira P."/>
            <person name="Barriuso J."/>
            <person name="Kellner H."/>
            <person name="Castanera R."/>
            <person name="Alfaro M."/>
            <person name="Ramirez L."/>
            <person name="Pisabarro A.G."/>
            <person name="Kuo A."/>
            <person name="Tritt A."/>
            <person name="Lipzen A."/>
            <person name="He G."/>
            <person name="Yan M."/>
            <person name="Ng V."/>
            <person name="Cullen D."/>
            <person name="Martin F."/>
            <person name="Rosso M.-N."/>
            <person name="Henrissat B."/>
            <person name="Hibbett D."/>
            <person name="Martinez A.T."/>
            <person name="Grigoriev I.V."/>
        </authorList>
    </citation>
    <scope>NUCLEOTIDE SEQUENCE</scope>
    <source>
        <strain evidence="1">CBS 506.95</strain>
    </source>
</reference>
<dbReference type="Gene3D" id="2.80.10.50">
    <property type="match status" value="1"/>
</dbReference>
<evidence type="ECO:0000313" key="2">
    <source>
        <dbReference type="Proteomes" id="UP000807306"/>
    </source>
</evidence>
<dbReference type="GO" id="GO:0004867">
    <property type="term" value="F:serine-type endopeptidase inhibitor activity"/>
    <property type="evidence" value="ECO:0007669"/>
    <property type="project" value="InterPro"/>
</dbReference>
<gene>
    <name evidence="1" type="ORF">CPB83DRAFT_885295</name>
</gene>
<keyword evidence="2" id="KW-1185">Reference proteome</keyword>
<name>A0A9P6EBA2_9AGAR</name>
<dbReference type="Proteomes" id="UP000807306">
    <property type="component" value="Unassembled WGS sequence"/>
</dbReference>
<sequence>MLVSGFKSSLDIYYAQSVYKTIRSLRLETAPLIYPSQPHIFKTQTIMTLNGRFTIKGTSAQKLIGRAYIQDESLNPKEIVLRSDNGQTPVFDLKTSGDRTEIKIDGGRTANIHNKLFAVLAPEEPTQTWKIEEISQGGGRKYIIMNDDHQGWTLSEEAPESQIDIRPIVSTKSIPPQHLPGQVWEITPA</sequence>
<dbReference type="CDD" id="cd23428">
    <property type="entry name" value="beta-trefoil_Ricin_SPI"/>
    <property type="match status" value="1"/>
</dbReference>
<dbReference type="InterPro" id="IPR031755">
    <property type="entry name" value="Inhibitor_I66"/>
</dbReference>
<accession>A0A9P6EBA2</accession>
<organism evidence="1 2">
    <name type="scientific">Crepidotus variabilis</name>
    <dbReference type="NCBI Taxonomy" id="179855"/>
    <lineage>
        <taxon>Eukaryota</taxon>
        <taxon>Fungi</taxon>
        <taxon>Dikarya</taxon>
        <taxon>Basidiomycota</taxon>
        <taxon>Agaricomycotina</taxon>
        <taxon>Agaricomycetes</taxon>
        <taxon>Agaricomycetidae</taxon>
        <taxon>Agaricales</taxon>
        <taxon>Agaricineae</taxon>
        <taxon>Crepidotaceae</taxon>
        <taxon>Crepidotus</taxon>
    </lineage>
</organism>
<evidence type="ECO:0000313" key="1">
    <source>
        <dbReference type="EMBL" id="KAF9525884.1"/>
    </source>
</evidence>